<dbReference type="Proteomes" id="UP000051298">
    <property type="component" value="Unassembled WGS sequence"/>
</dbReference>
<dbReference type="RefSeq" id="WP_233486413.1">
    <property type="nucleotide sequence ID" value="NZ_CYRX01000011.1"/>
</dbReference>
<dbReference type="EMBL" id="CYRX01000011">
    <property type="protein sequence ID" value="CUH59875.1"/>
    <property type="molecule type" value="Genomic_DNA"/>
</dbReference>
<gene>
    <name evidence="2" type="ORF">THS5294_01164</name>
</gene>
<accession>A0A0P1FL06</accession>
<dbReference type="PROSITE" id="PS51352">
    <property type="entry name" value="THIOREDOXIN_2"/>
    <property type="match status" value="1"/>
</dbReference>
<proteinExistence type="predicted"/>
<dbReference type="InterPro" id="IPR036249">
    <property type="entry name" value="Thioredoxin-like_sf"/>
</dbReference>
<name>A0A0P1FL06_9RHOB</name>
<evidence type="ECO:0000313" key="2">
    <source>
        <dbReference type="EMBL" id="CUH59875.1"/>
    </source>
</evidence>
<dbReference type="AlphaFoldDB" id="A0A0P1FL06"/>
<dbReference type="SUPFAM" id="SSF52833">
    <property type="entry name" value="Thioredoxin-like"/>
    <property type="match status" value="1"/>
</dbReference>
<dbReference type="Pfam" id="PF00578">
    <property type="entry name" value="AhpC-TSA"/>
    <property type="match status" value="1"/>
</dbReference>
<dbReference type="GO" id="GO:0016491">
    <property type="term" value="F:oxidoreductase activity"/>
    <property type="evidence" value="ECO:0007669"/>
    <property type="project" value="InterPro"/>
</dbReference>
<dbReference type="Gene3D" id="3.40.30.10">
    <property type="entry name" value="Glutaredoxin"/>
    <property type="match status" value="1"/>
</dbReference>
<dbReference type="eggNOG" id="COG1225">
    <property type="taxonomic scope" value="Bacteria"/>
</dbReference>
<organism evidence="2 3">
    <name type="scientific">Thalassobacter stenotrophicus</name>
    <dbReference type="NCBI Taxonomy" id="266809"/>
    <lineage>
        <taxon>Bacteria</taxon>
        <taxon>Pseudomonadati</taxon>
        <taxon>Pseudomonadota</taxon>
        <taxon>Alphaproteobacteria</taxon>
        <taxon>Rhodobacterales</taxon>
        <taxon>Roseobacteraceae</taxon>
        <taxon>Thalassobacter</taxon>
    </lineage>
</organism>
<sequence length="182" mass="20257">MRTLDLTKDFQLSSPKPNVGAPITPMQFTTVDGGPITIGGPKDRWTLLVVYRGKHCPRCKRYLNKFNAMLSDWTALMNVVVVSADSLEKAQLDKAEFGWEFDLCYGLTEPQMRSLGLYVSDPLSEAETTTRFAEPGTFAIRPDGKLMLVDISNGPASRPDLDELLDGMRFNIENNRPVRGTA</sequence>
<feature type="domain" description="Thioredoxin" evidence="1">
    <location>
        <begin position="17"/>
        <end position="170"/>
    </location>
</feature>
<dbReference type="InterPro" id="IPR013766">
    <property type="entry name" value="Thioredoxin_domain"/>
</dbReference>
<reference evidence="2 3" key="1">
    <citation type="submission" date="2015-09" db="EMBL/GenBank/DDBJ databases">
        <authorList>
            <consortium name="Swine Surveillance"/>
        </authorList>
    </citation>
    <scope>NUCLEOTIDE SEQUENCE [LARGE SCALE GENOMIC DNA]</scope>
    <source>
        <strain evidence="2 3">CECT 5294</strain>
    </source>
</reference>
<dbReference type="STRING" id="266809.PM03_09340"/>
<dbReference type="InterPro" id="IPR000866">
    <property type="entry name" value="AhpC/TSA"/>
</dbReference>
<protein>
    <submittedName>
        <fullName evidence="2">AhpC/TSA family protein</fullName>
    </submittedName>
</protein>
<dbReference type="GO" id="GO:0016209">
    <property type="term" value="F:antioxidant activity"/>
    <property type="evidence" value="ECO:0007669"/>
    <property type="project" value="InterPro"/>
</dbReference>
<evidence type="ECO:0000313" key="3">
    <source>
        <dbReference type="Proteomes" id="UP000051298"/>
    </source>
</evidence>
<evidence type="ECO:0000259" key="1">
    <source>
        <dbReference type="PROSITE" id="PS51352"/>
    </source>
</evidence>